<name>A0A2S1LWS4_9SPIR</name>
<sequence length="313" mass="37276">MLNVLRFIFLIAYRFIFVFFLLSLIFICIFYLRYKFLYVNFSIFSYDLYYNAYLYVFPLALVITFMRVSYPMDVELLGASRSLYFIIFVFILLLSYFGFLAAINFNSIFVGFQERDDKIIKDGVVHFFDDKITLYSKDARFFGFKGLLRVEHNDLDESDFKGFIYRPNFSKFNVIDSSEDKILAQRTHRKCMSVIFNDLDTLNTFLLSLGYFGLMFNILGFTLLLFSFSYVFNLIFSSSFSLFLYPIFVILFFKIYNLYAIEFPKNFNLIMGRNVISDYIPFIFCVLTFFSSYLFGFISEYVRLGEEFENSLR</sequence>
<evidence type="ECO:0000313" key="2">
    <source>
        <dbReference type="EMBL" id="AWG42738.1"/>
    </source>
</evidence>
<dbReference type="RefSeq" id="WP_108729138.1">
    <property type="nucleotide sequence ID" value="NZ_CP025785.1"/>
</dbReference>
<dbReference type="Proteomes" id="UP000244655">
    <property type="component" value="Chromosome"/>
</dbReference>
<evidence type="ECO:0000313" key="3">
    <source>
        <dbReference type="Proteomes" id="UP000244655"/>
    </source>
</evidence>
<proteinExistence type="predicted"/>
<protein>
    <submittedName>
        <fullName evidence="2">Uncharacterized protein</fullName>
    </submittedName>
</protein>
<dbReference type="AlphaFoldDB" id="A0A2S1LWS4"/>
<evidence type="ECO:0000256" key="1">
    <source>
        <dbReference type="SAM" id="Phobius"/>
    </source>
</evidence>
<gene>
    <name evidence="2" type="ORF">CR532_01815</name>
</gene>
<organism evidence="2 3">
    <name type="scientific">Candidatus Borreliella tachyglossi</name>
    <dbReference type="NCBI Taxonomy" id="1964448"/>
    <lineage>
        <taxon>Bacteria</taxon>
        <taxon>Pseudomonadati</taxon>
        <taxon>Spirochaetota</taxon>
        <taxon>Spirochaetia</taxon>
        <taxon>Spirochaetales</taxon>
        <taxon>Borreliaceae</taxon>
        <taxon>Borreliella</taxon>
    </lineage>
</organism>
<keyword evidence="1" id="KW-0472">Membrane</keyword>
<dbReference type="OrthoDB" id="350416at2"/>
<keyword evidence="1" id="KW-0812">Transmembrane</keyword>
<keyword evidence="3" id="KW-1185">Reference proteome</keyword>
<dbReference type="EMBL" id="CP025785">
    <property type="protein sequence ID" value="AWG42738.1"/>
    <property type="molecule type" value="Genomic_DNA"/>
</dbReference>
<keyword evidence="1" id="KW-1133">Transmembrane helix</keyword>
<reference evidence="2 3" key="1">
    <citation type="submission" date="2018-01" db="EMBL/GenBank/DDBJ databases">
        <title>Genome sequence of Borrelia tachyglossi.</title>
        <authorList>
            <person name="Gofton A.W."/>
        </authorList>
    </citation>
    <scope>NUCLEOTIDE SEQUENCE [LARGE SCALE GENOMIC DNA]</scope>
    <source>
        <strain evidence="2 3">Bc-F10-1268</strain>
    </source>
</reference>
<feature type="transmembrane region" description="Helical" evidence="1">
    <location>
        <begin position="7"/>
        <end position="32"/>
    </location>
</feature>
<feature type="transmembrane region" description="Helical" evidence="1">
    <location>
        <begin position="52"/>
        <end position="70"/>
    </location>
</feature>
<accession>A0A2S1LWS4</accession>
<feature type="transmembrane region" description="Helical" evidence="1">
    <location>
        <begin position="279"/>
        <end position="298"/>
    </location>
</feature>
<feature type="transmembrane region" description="Helical" evidence="1">
    <location>
        <begin position="242"/>
        <end position="259"/>
    </location>
</feature>
<feature type="transmembrane region" description="Helical" evidence="1">
    <location>
        <begin position="209"/>
        <end position="235"/>
    </location>
</feature>
<feature type="transmembrane region" description="Helical" evidence="1">
    <location>
        <begin position="82"/>
        <end position="103"/>
    </location>
</feature>